<organism evidence="1 2">
    <name type="scientific">Tepidamorphus gemmatus</name>
    <dbReference type="NCBI Taxonomy" id="747076"/>
    <lineage>
        <taxon>Bacteria</taxon>
        <taxon>Pseudomonadati</taxon>
        <taxon>Pseudomonadota</taxon>
        <taxon>Alphaproteobacteria</taxon>
        <taxon>Hyphomicrobiales</taxon>
        <taxon>Tepidamorphaceae</taxon>
        <taxon>Tepidamorphus</taxon>
    </lineage>
</organism>
<dbReference type="Gene3D" id="3.30.30.40">
    <property type="match status" value="1"/>
</dbReference>
<evidence type="ECO:0000313" key="1">
    <source>
        <dbReference type="EMBL" id="TCT09178.1"/>
    </source>
</evidence>
<dbReference type="SUPFAM" id="SSF100950">
    <property type="entry name" value="NagB/RpiA/CoA transferase-like"/>
    <property type="match status" value="1"/>
</dbReference>
<evidence type="ECO:0000313" key="2">
    <source>
        <dbReference type="Proteomes" id="UP000295678"/>
    </source>
</evidence>
<dbReference type="Proteomes" id="UP000295678">
    <property type="component" value="Unassembled WGS sequence"/>
</dbReference>
<name>A0A4V6NZN5_9HYPH</name>
<dbReference type="EMBL" id="SMAK01000007">
    <property type="protein sequence ID" value="TCT09178.1"/>
    <property type="molecule type" value="Genomic_DNA"/>
</dbReference>
<keyword evidence="1" id="KW-0808">Transferase</keyword>
<dbReference type="InterPro" id="IPR004165">
    <property type="entry name" value="CoA_trans_fam_I"/>
</dbReference>
<dbReference type="Pfam" id="PF01144">
    <property type="entry name" value="CoA_trans"/>
    <property type="match status" value="1"/>
</dbReference>
<keyword evidence="2" id="KW-1185">Reference proteome</keyword>
<accession>A0A4V6NZN5</accession>
<reference evidence="1 2" key="1">
    <citation type="submission" date="2019-03" db="EMBL/GenBank/DDBJ databases">
        <title>Genomic Encyclopedia of Type Strains, Phase IV (KMG-IV): sequencing the most valuable type-strain genomes for metagenomic binning, comparative biology and taxonomic classification.</title>
        <authorList>
            <person name="Goeker M."/>
        </authorList>
    </citation>
    <scope>NUCLEOTIDE SEQUENCE [LARGE SCALE GENOMIC DNA]</scope>
    <source>
        <strain evidence="1 2">DSM 19345</strain>
    </source>
</reference>
<proteinExistence type="predicted"/>
<comment type="caution">
    <text evidence="1">The sequence shown here is derived from an EMBL/GenBank/DDBJ whole genome shotgun (WGS) entry which is preliminary data.</text>
</comment>
<dbReference type="Gene3D" id="3.40.1080.10">
    <property type="entry name" value="Glutaconate Coenzyme A-transferase"/>
    <property type="match status" value="1"/>
</dbReference>
<gene>
    <name evidence="1" type="ORF">EDC22_10724</name>
</gene>
<dbReference type="PANTHER" id="PTHR43293">
    <property type="entry name" value="ACETATE COA-TRANSFERASE YDIF"/>
    <property type="match status" value="1"/>
</dbReference>
<dbReference type="GO" id="GO:0008410">
    <property type="term" value="F:CoA-transferase activity"/>
    <property type="evidence" value="ECO:0007669"/>
    <property type="project" value="InterPro"/>
</dbReference>
<sequence>MLSQCLAGTNRVAEILPLRDAIARTVGDGDTVALEGFTHLIPYAAGHEIIRQRRTGLHLIRMTPDILYDQMIGMGCAARLTFSWGGNPGVGSLHRLRDAVENGWPGPLEIEEHSHAAMANAYDAGAANLPFAVFRGYVGADLPKVNPNIRYVDCPYTGERLATVPAIRPDVAVIHALRADREGNVLLEGIVGVQKQAVLAAKRSVVTVEEIVDELEDGSPNRVILPSWTITAIAEVPGGAHPSYAHGYYPRDNAFYIAWDPIARDRDRFRAWMDANVMTKGPEDFARHPRRHRVGEDA</sequence>
<protein>
    <submittedName>
        <fullName evidence="1">Glutaconate CoA-transferase subunit A</fullName>
    </submittedName>
</protein>
<dbReference type="SMART" id="SM00882">
    <property type="entry name" value="CoA_trans"/>
    <property type="match status" value="1"/>
</dbReference>
<dbReference type="InterPro" id="IPR037171">
    <property type="entry name" value="NagB/RpiA_transferase-like"/>
</dbReference>
<dbReference type="PANTHER" id="PTHR43293:SF3">
    <property type="entry name" value="CHOLESTEROL RING-CLEAVING HYDROLASE IPDB SUBUNIT"/>
    <property type="match status" value="1"/>
</dbReference>
<dbReference type="AlphaFoldDB" id="A0A4V6NZN5"/>